<dbReference type="EMBL" id="CP054020">
    <property type="protein sequence ID" value="QKI89216.1"/>
    <property type="molecule type" value="Genomic_DNA"/>
</dbReference>
<gene>
    <name evidence="1" type="ORF">HQN79_06385</name>
</gene>
<dbReference type="AlphaFoldDB" id="A0A7D4P4G8"/>
<protein>
    <submittedName>
        <fullName evidence="1">Uncharacterized protein</fullName>
    </submittedName>
</protein>
<reference evidence="1 2" key="1">
    <citation type="submission" date="2020-05" db="EMBL/GenBank/DDBJ databases">
        <title>Thiomicrorhabdus sediminis sp.nov. and Thiomicrorhabdus xiamenensis sp.nov., novel sulfur-oxidizing bacteria isolated from coastal sediment.</title>
        <authorList>
            <person name="Liu X."/>
        </authorList>
    </citation>
    <scope>NUCLEOTIDE SEQUENCE [LARGE SCALE GENOMIC DNA]</scope>
    <source>
        <strain evidence="1 2">G2</strain>
    </source>
</reference>
<organism evidence="1 2">
    <name type="scientific">Thiomicrorhabdus xiamenensis</name>
    <dbReference type="NCBI Taxonomy" id="2739063"/>
    <lineage>
        <taxon>Bacteria</taxon>
        <taxon>Pseudomonadati</taxon>
        <taxon>Pseudomonadota</taxon>
        <taxon>Gammaproteobacteria</taxon>
        <taxon>Thiotrichales</taxon>
        <taxon>Piscirickettsiaceae</taxon>
        <taxon>Thiomicrorhabdus</taxon>
    </lineage>
</organism>
<evidence type="ECO:0000313" key="2">
    <source>
        <dbReference type="Proteomes" id="UP000504724"/>
    </source>
</evidence>
<evidence type="ECO:0000313" key="1">
    <source>
        <dbReference type="EMBL" id="QKI89216.1"/>
    </source>
</evidence>
<dbReference type="KEGG" id="txa:HQN79_06385"/>
<accession>A0A7D4P4G8</accession>
<dbReference type="RefSeq" id="WP_173285114.1">
    <property type="nucleotide sequence ID" value="NZ_CP054020.1"/>
</dbReference>
<keyword evidence="2" id="KW-1185">Reference proteome</keyword>
<name>A0A7D4P4G8_9GAMM</name>
<proteinExistence type="predicted"/>
<dbReference type="Proteomes" id="UP000504724">
    <property type="component" value="Chromosome"/>
</dbReference>
<sequence length="210" mass="23120">MNSANRPFFSNCYKNGKLQLNIDPCLDYCQANKVGKAGVYDYVRYLCESDYTGGNLQGIAYAFTDKDTLNDAEKGFLVGFFSTLEGLIRNSYAHPQVRESITSKGLNVPPVFTPPEPLVIPDTDEAEQTFNQMTGVIEVQAILQENAKVVTAIANETQAFVDDLEQLKSAFDVGTCLSTLFTLKETVNDMEELLNAMPVMNSTQAEKGGE</sequence>